<dbReference type="InterPro" id="IPR041489">
    <property type="entry name" value="PDZ_6"/>
</dbReference>
<comment type="caution">
    <text evidence="4">The sequence shown here is derived from an EMBL/GenBank/DDBJ whole genome shotgun (WGS) entry which is preliminary data.</text>
</comment>
<dbReference type="Proteomes" id="UP000251800">
    <property type="component" value="Unassembled WGS sequence"/>
</dbReference>
<keyword evidence="5" id="KW-1185">Reference proteome</keyword>
<dbReference type="PANTHER" id="PTHR42837">
    <property type="entry name" value="REGULATOR OF SIGMA-E PROTEASE RSEP"/>
    <property type="match status" value="1"/>
</dbReference>
<reference evidence="4 5" key="1">
    <citation type="submission" date="2018-05" db="EMBL/GenBank/DDBJ databases">
        <title>Abyssibacter profundi OUC007T gen. nov., sp. nov, a marine bacterium isolated from seawater of the Mariana Trench.</title>
        <authorList>
            <person name="Zhou S."/>
        </authorList>
    </citation>
    <scope>NUCLEOTIDE SEQUENCE [LARGE SCALE GENOMIC DNA]</scope>
    <source>
        <strain evidence="4 5">OUC007</strain>
    </source>
</reference>
<dbReference type="InterPro" id="IPR004387">
    <property type="entry name" value="Pept_M50_Zn"/>
</dbReference>
<evidence type="ECO:0000313" key="5">
    <source>
        <dbReference type="Proteomes" id="UP000251800"/>
    </source>
</evidence>
<dbReference type="InterPro" id="IPR036034">
    <property type="entry name" value="PDZ_sf"/>
</dbReference>
<comment type="cofactor">
    <cofactor evidence="1">
        <name>Zn(2+)</name>
        <dbReference type="ChEBI" id="CHEBI:29105"/>
    </cofactor>
</comment>
<evidence type="ECO:0000256" key="2">
    <source>
        <dbReference type="SAM" id="Coils"/>
    </source>
</evidence>
<accession>A0A363UNM0</accession>
<dbReference type="AlphaFoldDB" id="A0A363UNM0"/>
<dbReference type="SMART" id="SM00228">
    <property type="entry name" value="PDZ"/>
    <property type="match status" value="2"/>
</dbReference>
<dbReference type="InterPro" id="IPR001478">
    <property type="entry name" value="PDZ"/>
</dbReference>
<dbReference type="Pfam" id="PF13180">
    <property type="entry name" value="PDZ_2"/>
    <property type="match status" value="1"/>
</dbReference>
<dbReference type="PROSITE" id="PS50106">
    <property type="entry name" value="PDZ"/>
    <property type="match status" value="1"/>
</dbReference>
<dbReference type="PANTHER" id="PTHR42837:SF2">
    <property type="entry name" value="MEMBRANE METALLOPROTEASE ARASP2, CHLOROPLASTIC-RELATED"/>
    <property type="match status" value="1"/>
</dbReference>
<dbReference type="SUPFAM" id="SSF50156">
    <property type="entry name" value="PDZ domain-like"/>
    <property type="match status" value="2"/>
</dbReference>
<evidence type="ECO:0000259" key="3">
    <source>
        <dbReference type="PROSITE" id="PS50106"/>
    </source>
</evidence>
<protein>
    <recommendedName>
        <fullName evidence="3">PDZ domain-containing protein</fullName>
    </recommendedName>
</protein>
<dbReference type="RefSeq" id="WP_109719127.1">
    <property type="nucleotide sequence ID" value="NZ_QEQK01000003.1"/>
</dbReference>
<dbReference type="Gene3D" id="2.30.42.10">
    <property type="match status" value="2"/>
</dbReference>
<dbReference type="GO" id="GO:0006508">
    <property type="term" value="P:proteolysis"/>
    <property type="evidence" value="ECO:0007669"/>
    <property type="project" value="InterPro"/>
</dbReference>
<dbReference type="GO" id="GO:0016020">
    <property type="term" value="C:membrane"/>
    <property type="evidence" value="ECO:0007669"/>
    <property type="project" value="InterPro"/>
</dbReference>
<dbReference type="SUPFAM" id="SSF57997">
    <property type="entry name" value="Tropomyosin"/>
    <property type="match status" value="1"/>
</dbReference>
<dbReference type="OrthoDB" id="5953789at2"/>
<evidence type="ECO:0000313" key="4">
    <source>
        <dbReference type="EMBL" id="PWN57046.1"/>
    </source>
</evidence>
<dbReference type="EMBL" id="QEQK01000003">
    <property type="protein sequence ID" value="PWN57046.1"/>
    <property type="molecule type" value="Genomic_DNA"/>
</dbReference>
<feature type="domain" description="PDZ" evidence="3">
    <location>
        <begin position="117"/>
        <end position="174"/>
    </location>
</feature>
<evidence type="ECO:0000256" key="1">
    <source>
        <dbReference type="ARBA" id="ARBA00001947"/>
    </source>
</evidence>
<gene>
    <name evidence="4" type="ORF">DEH80_03660</name>
</gene>
<proteinExistence type="predicted"/>
<feature type="coiled-coil region" evidence="2">
    <location>
        <begin position="45"/>
        <end position="107"/>
    </location>
</feature>
<sequence>MKSLTHSVARALPRLRTDLQPLGWMLLTASALLLAQPALAGDRAHDFAEARAELAERQAELAERKAEIQSRRSESVEREIKMAERALEHAEKELQLAAERLAELSLKHEANAPRAFAYRLLGGRKRAMLGVTVRPADDHSGVHINGVTPGGPAEKAGLHAGDIIVAANGEAFEGKKALKALSGFMEGLTPGDEVDLTVIRGGQRKQIRVKTDDMSWPSAKIAAAPPAPPAPGVHVFAGDADSHCAGLTMDLQDLGEGRRVIRIDPPAPPSPPVAPNAEVATLGGALTLAQLNKDLGSYFGTPTGVLVVAADQGSLLGLEAGDVIRSVNGQAVQRPHDVIDAFRQTPRGERLKLAVTRRGASRQLASARPDALLDRIHVESYASQPD</sequence>
<name>A0A363UNM0_9GAMM</name>
<dbReference type="GO" id="GO:0004222">
    <property type="term" value="F:metalloendopeptidase activity"/>
    <property type="evidence" value="ECO:0007669"/>
    <property type="project" value="InterPro"/>
</dbReference>
<organism evidence="4 5">
    <name type="scientific">Abyssibacter profundi</name>
    <dbReference type="NCBI Taxonomy" id="2182787"/>
    <lineage>
        <taxon>Bacteria</taxon>
        <taxon>Pseudomonadati</taxon>
        <taxon>Pseudomonadota</taxon>
        <taxon>Gammaproteobacteria</taxon>
        <taxon>Chromatiales</taxon>
        <taxon>Oceanococcaceae</taxon>
        <taxon>Abyssibacter</taxon>
    </lineage>
</organism>
<dbReference type="Pfam" id="PF17820">
    <property type="entry name" value="PDZ_6"/>
    <property type="match status" value="1"/>
</dbReference>
<keyword evidence="2" id="KW-0175">Coiled coil</keyword>